<dbReference type="AlphaFoldDB" id="U6GM03"/>
<gene>
    <name evidence="2" type="ORF">EAH_00044530</name>
</gene>
<feature type="region of interest" description="Disordered" evidence="1">
    <location>
        <begin position="241"/>
        <end position="264"/>
    </location>
</feature>
<accession>U6GM03</accession>
<evidence type="ECO:0000313" key="2">
    <source>
        <dbReference type="EMBL" id="CDI79634.1"/>
    </source>
</evidence>
<proteinExistence type="predicted"/>
<keyword evidence="3" id="KW-1185">Reference proteome</keyword>
<dbReference type="GeneID" id="25272523"/>
<dbReference type="Proteomes" id="UP000018050">
    <property type="component" value="Unassembled WGS sequence"/>
</dbReference>
<sequence>MFTPAEPPYTAAQQDASFVVPAAKDVWGKVPPPPGFTVPWRHAVPSTGFQKPFTLTGSPPIPSDRQREYLKMAFPVAAPSGETFTSLHRNRAFHQLPPRAFFTAPPSPRRTHGPVFQIPAPAFHRPISPTAQHMREPSHLWSVGGRQTSTSHVVASADSSHIEGEGAHGGTSSQSMLEAGDLYPIARLTAATFPVAGRLGPVGAQRARCGEQVWFPIPPRHPAPPHGAGWETFPVEGRSMPLSSCSQGASSAAEATPQTRMEESRVACKDETRRTAFFFGFGTELIGSQH</sequence>
<protein>
    <submittedName>
        <fullName evidence="2">Uncharacterized protein</fullName>
    </submittedName>
</protein>
<dbReference type="RefSeq" id="XP_013250302.1">
    <property type="nucleotide sequence ID" value="XM_013394848.1"/>
</dbReference>
<evidence type="ECO:0000313" key="3">
    <source>
        <dbReference type="Proteomes" id="UP000018050"/>
    </source>
</evidence>
<name>U6GM03_EIMAC</name>
<dbReference type="VEuPathDB" id="ToxoDB:EAH_00044530"/>
<dbReference type="OrthoDB" id="348235at2759"/>
<feature type="compositionally biased region" description="Polar residues" evidence="1">
    <location>
        <begin position="241"/>
        <end position="250"/>
    </location>
</feature>
<reference evidence="2" key="1">
    <citation type="submission" date="2013-10" db="EMBL/GenBank/DDBJ databases">
        <title>Genomic analysis of the causative agents of coccidiosis in chickens.</title>
        <authorList>
            <person name="Reid A.J."/>
            <person name="Blake D."/>
            <person name="Billington K."/>
            <person name="Browne H."/>
            <person name="Dunn M."/>
            <person name="Hung S."/>
            <person name="Kawahara F."/>
            <person name="Miranda-Saavedra D."/>
            <person name="Mourier T."/>
            <person name="Nagra H."/>
            <person name="Otto T.D."/>
            <person name="Rawlings N."/>
            <person name="Sanchez A."/>
            <person name="Sanders M."/>
            <person name="Subramaniam C."/>
            <person name="Tay Y."/>
            <person name="Dear P."/>
            <person name="Doerig C."/>
            <person name="Gruber A."/>
            <person name="Parkinson J."/>
            <person name="Shirley M."/>
            <person name="Wan K.L."/>
            <person name="Berriman M."/>
            <person name="Tomley F."/>
            <person name="Pain A."/>
        </authorList>
    </citation>
    <scope>NUCLEOTIDE SEQUENCE [LARGE SCALE GENOMIC DNA]</scope>
    <source>
        <strain evidence="2">Houghton</strain>
    </source>
</reference>
<organism evidence="2 3">
    <name type="scientific">Eimeria acervulina</name>
    <name type="common">Coccidian parasite</name>
    <dbReference type="NCBI Taxonomy" id="5801"/>
    <lineage>
        <taxon>Eukaryota</taxon>
        <taxon>Sar</taxon>
        <taxon>Alveolata</taxon>
        <taxon>Apicomplexa</taxon>
        <taxon>Conoidasida</taxon>
        <taxon>Coccidia</taxon>
        <taxon>Eucoccidiorida</taxon>
        <taxon>Eimeriorina</taxon>
        <taxon>Eimeriidae</taxon>
        <taxon>Eimeria</taxon>
    </lineage>
</organism>
<dbReference type="EMBL" id="HG671054">
    <property type="protein sequence ID" value="CDI79634.1"/>
    <property type="molecule type" value="Genomic_DNA"/>
</dbReference>
<evidence type="ECO:0000256" key="1">
    <source>
        <dbReference type="SAM" id="MobiDB-lite"/>
    </source>
</evidence>
<reference evidence="2" key="2">
    <citation type="submission" date="2013-10" db="EMBL/GenBank/DDBJ databases">
        <authorList>
            <person name="Aslett M."/>
        </authorList>
    </citation>
    <scope>NUCLEOTIDE SEQUENCE [LARGE SCALE GENOMIC DNA]</scope>
    <source>
        <strain evidence="2">Houghton</strain>
    </source>
</reference>